<dbReference type="HOGENOM" id="CLU_069181_0_0_1"/>
<dbReference type="AlphaFoldDB" id="I7ZW25"/>
<gene>
    <name evidence="1" type="ORF">Ao3042_07570</name>
</gene>
<evidence type="ECO:0000313" key="2">
    <source>
        <dbReference type="Proteomes" id="UP000002812"/>
    </source>
</evidence>
<organism evidence="1 2">
    <name type="scientific">Aspergillus oryzae (strain 3.042)</name>
    <name type="common">Yellow koji mold</name>
    <dbReference type="NCBI Taxonomy" id="1160506"/>
    <lineage>
        <taxon>Eukaryota</taxon>
        <taxon>Fungi</taxon>
        <taxon>Dikarya</taxon>
        <taxon>Ascomycota</taxon>
        <taxon>Pezizomycotina</taxon>
        <taxon>Eurotiomycetes</taxon>
        <taxon>Eurotiomycetidae</taxon>
        <taxon>Eurotiales</taxon>
        <taxon>Aspergillaceae</taxon>
        <taxon>Aspergillus</taxon>
        <taxon>Aspergillus subgen. Circumdati</taxon>
    </lineage>
</organism>
<dbReference type="Proteomes" id="UP000002812">
    <property type="component" value="Unassembled WGS sequence"/>
</dbReference>
<protein>
    <submittedName>
        <fullName evidence="1">Uncharacterized protein</fullName>
    </submittedName>
</protein>
<dbReference type="OrthoDB" id="4436466at2759"/>
<comment type="caution">
    <text evidence="1">The sequence shown here is derived from an EMBL/GenBank/DDBJ whole genome shotgun (WGS) entry which is preliminary data.</text>
</comment>
<accession>I7ZW25</accession>
<name>I7ZW25_ASPO3</name>
<reference evidence="2" key="2">
    <citation type="submission" date="2012-06" db="EMBL/GenBank/DDBJ databases">
        <title>Comparative genomic analyses of Aspergillus oryzae 3.042 and A. oryzae RIB40 for soy-sauce fermentation.</title>
        <authorList>
            <person name="Zhao G."/>
            <person name="Hou L."/>
            <person name="Wang C."/>
            <person name="Cao X."/>
        </authorList>
    </citation>
    <scope>NUCLEOTIDE SEQUENCE [LARGE SCALE GENOMIC DNA]</scope>
    <source>
        <strain evidence="2">3.042</strain>
    </source>
</reference>
<sequence length="213" mass="24022">MFICSIQLSRDSFGAGIWFLYMTRDIQLIPLASADRIFHSKYFAEFNPNGNPAIHDWHVKSVPLDQINPKLLDDRRKLLERFCGGVWAGNGKRPERGVTSGGQIWSPTELLESDYRVGTDIAGNFEVLDRSDGYILIRGGDRTSYRSLRPLDGLIELTACIDREKNVAEFGFKSLFFQGSGVTSKLPMSKPLVWMHEQYAKALLASGVQYVLK</sequence>
<dbReference type="EMBL" id="AKHY01000160">
    <property type="protein sequence ID" value="EIT76277.1"/>
    <property type="molecule type" value="Genomic_DNA"/>
</dbReference>
<evidence type="ECO:0000313" key="1">
    <source>
        <dbReference type="EMBL" id="EIT76277.1"/>
    </source>
</evidence>
<proteinExistence type="predicted"/>
<reference evidence="1 2" key="1">
    <citation type="journal article" date="2012" name="Eukaryot. Cell">
        <title>Draft genome sequence of Aspergillus oryzae strain 3.042.</title>
        <authorList>
            <person name="Zhao G."/>
            <person name="Yao Y."/>
            <person name="Qi W."/>
            <person name="Wang C."/>
            <person name="Hou L."/>
            <person name="Zeng B."/>
            <person name="Cao X."/>
        </authorList>
    </citation>
    <scope>NUCLEOTIDE SEQUENCE [LARGE SCALE GENOMIC DNA]</scope>
    <source>
        <strain evidence="1 2">3.042</strain>
    </source>
</reference>